<keyword evidence="2 4" id="KW-0728">SH3 domain</keyword>
<feature type="domain" description="SH3" evidence="6">
    <location>
        <begin position="1164"/>
        <end position="1232"/>
    </location>
</feature>
<evidence type="ECO:0000259" key="7">
    <source>
        <dbReference type="PROSITE" id="PS50853"/>
    </source>
</evidence>
<evidence type="ECO:0000313" key="8">
    <source>
        <dbReference type="Proteomes" id="UP000887540"/>
    </source>
</evidence>
<dbReference type="SUPFAM" id="SSF50044">
    <property type="entry name" value="SH3-domain"/>
    <property type="match status" value="3"/>
</dbReference>
<evidence type="ECO:0000256" key="1">
    <source>
        <dbReference type="ARBA" id="ARBA00010749"/>
    </source>
</evidence>
<dbReference type="PRINTS" id="PR00452">
    <property type="entry name" value="SH3DOMAIN"/>
</dbReference>
<dbReference type="PROSITE" id="PS50002">
    <property type="entry name" value="SH3"/>
    <property type="match status" value="3"/>
</dbReference>
<dbReference type="Proteomes" id="UP000887540">
    <property type="component" value="Unplaced"/>
</dbReference>
<dbReference type="PANTHER" id="PTHR14234:SF19">
    <property type="entry name" value="RIM-BINDING PROTEIN, ISOFORM F"/>
    <property type="match status" value="1"/>
</dbReference>
<evidence type="ECO:0000256" key="3">
    <source>
        <dbReference type="ARBA" id="ARBA00022737"/>
    </source>
</evidence>
<sequence length="1356" mass="150532">MHLNAPSTSDAIFSTKSTASTTSPYYAHVESNLPSTSAEFSIPNTLSSSNTPNSDSLLLALRRSRPNTRLFRALFQYIPIRDSPNENPQLELPLQAGDYILVHGQMDEDQFYFGETLSGRTGLVPSNYVERVSDNLLLQNAARASSPSFTIPTSVHSHTVSPEFNANPRPQQSNSSTNEISGFSRPSSPSFALNVPPHHTKIAHDFTVYQKTGEFPLPDSVCPYPPVDVSKVTVQEIRQHDQPRVPFPREIAVEKKLSRSAVISWLPPEDQLAIVSQYHVCVDGVVKAVVPGTYKCKALVEDLNLERSVNISVRAVTEHGHSPDAACTIAIGNEAPVAPQHLRVANITPLSAVLSWYPSNSNAEHVLLLNAIKVGVCPPAVFQVQLQGLSPSTIYRISVRTKHPKAVLEQRPVERCVDFKTLPKIGLPEPPSDVQVEFLSPGQLLISWRPVESQPKPPSRAAIHSYLIYADGRNIAQVPSATADHVLLRLSDFADDPPIFLTVRTRTREGAISADSNVVRVPRGISAANPNVLSATSLPFTSNVLSGVAINTAFPEAPLASTSLPNSLTVAPVQPGIMHMGTSVPPQGLLTTLPQGPSAPGVQSLNTAFAINQPTISSSHPMGAQITQMGSYPSPLTVYNQSMQQYPMSSVSYYPTMESKYMNSMSGNQFQMNGAVQNKLSSTLDWRFRRQQQQQQQPPANQYYTFHPKALYKEYASSEEKPSVLEMENNYLLKHRQQQHEVENWPTSSMIADLARTRHDYYTRAAGRSYTIEDPMVMPHRPSLPIVPGGRRFPRALPPRLSRVRSEELLGTRSEPDLRPPILDDEENCRWFVALFDYDHHMSPNPNAQQEELSFRKHQLIKVFGEVDPDGFYRGQIGRRFGLVPSNMVIEIAKDDLIPPQRRPEAAPPLEPAIRRLRWGSLKSRSYDHAGDRRSQQQQQRRTPSGSYMETYSLDRRDHSLPPRPYHPSDAYEQQVYKGNGGSRESSYTRPHYGYPSSSREYPQRDLYPSADYKYEGHEPYEYRPRYESEYPRDYRREKIDPRQAGEWDTGREQREAQDFRETAYRPPPERDYSRERARDVSRMEQPPYEEKVSNGTYGPPRGVTAGLPTRREYGKPEEEPIELPWSSVGMDQSQAAASAQHYLPEQGSLMQDERLAKTDGDVSGARKMIAKYDYDSRQLSPNVDAEQVELSFRQGDIITIYGDMDEDGFYMGELNGTRGLVPSNFLQPAPLNALLPPQMPPGSLALPQQSSTLDQAGRPKGVAFTEMANKKPVPVRQSSQTSNKMANIVANIGGPPSAQMGNSIPKPVKSAGAPISGAKPLAKKGSDVSAKGSSSGAPRKTSQAAKKVEGAKKKA</sequence>
<dbReference type="FunFam" id="2.30.30.40:FF:000023">
    <property type="entry name" value="RIMS-binding protein 2 isoform F"/>
    <property type="match status" value="1"/>
</dbReference>
<dbReference type="WBParaSite" id="ACRNAN_scaffold86.g21454.t1">
    <property type="protein sequence ID" value="ACRNAN_scaffold86.g21454.t1"/>
    <property type="gene ID" value="ACRNAN_scaffold86.g21454"/>
</dbReference>
<dbReference type="InterPro" id="IPR013783">
    <property type="entry name" value="Ig-like_fold"/>
</dbReference>
<dbReference type="InterPro" id="IPR003961">
    <property type="entry name" value="FN3_dom"/>
</dbReference>
<dbReference type="InterPro" id="IPR040325">
    <property type="entry name" value="RIMBP1/2/3"/>
</dbReference>
<dbReference type="SUPFAM" id="SSF49265">
    <property type="entry name" value="Fibronectin type III"/>
    <property type="match status" value="2"/>
</dbReference>
<dbReference type="PANTHER" id="PTHR14234">
    <property type="entry name" value="RIM BINDING PROTEIN-RELATED"/>
    <property type="match status" value="1"/>
</dbReference>
<feature type="domain" description="Fibronectin type-III" evidence="7">
    <location>
        <begin position="338"/>
        <end position="424"/>
    </location>
</feature>
<dbReference type="InterPro" id="IPR036116">
    <property type="entry name" value="FN3_sf"/>
</dbReference>
<dbReference type="InterPro" id="IPR057884">
    <property type="entry name" value="FN3_RIM-BP1/2/3"/>
</dbReference>
<evidence type="ECO:0000256" key="4">
    <source>
        <dbReference type="PROSITE-ProRule" id="PRU00192"/>
    </source>
</evidence>
<feature type="domain" description="Fibronectin type-III" evidence="7">
    <location>
        <begin position="247"/>
        <end position="335"/>
    </location>
</feature>
<feature type="compositionally biased region" description="Basic and acidic residues" evidence="5">
    <location>
        <begin position="1347"/>
        <end position="1356"/>
    </location>
</feature>
<comment type="similarity">
    <text evidence="1">Belongs to the RIMBP family.</text>
</comment>
<dbReference type="Pfam" id="PF25523">
    <property type="entry name" value="Ig_RIMBP2"/>
    <property type="match status" value="1"/>
</dbReference>
<dbReference type="FunFam" id="2.30.30.40:FF:000016">
    <property type="entry name" value="RIMS-binding protein 2 isoform X2"/>
    <property type="match status" value="1"/>
</dbReference>
<proteinExistence type="inferred from homology"/>
<accession>A0A914EIF4</accession>
<feature type="compositionally biased region" description="Basic and acidic residues" evidence="5">
    <location>
        <begin position="925"/>
        <end position="935"/>
    </location>
</feature>
<dbReference type="CDD" id="cd12013">
    <property type="entry name" value="SH3_RIM-BP_3"/>
    <property type="match status" value="1"/>
</dbReference>
<feature type="domain" description="SH3" evidence="6">
    <location>
        <begin position="66"/>
        <end position="134"/>
    </location>
</feature>
<feature type="region of interest" description="Disordered" evidence="5">
    <location>
        <begin position="925"/>
        <end position="1117"/>
    </location>
</feature>
<keyword evidence="3" id="KW-0677">Repeat</keyword>
<dbReference type="Pfam" id="PF07653">
    <property type="entry name" value="SH3_2"/>
    <property type="match status" value="2"/>
</dbReference>
<dbReference type="PROSITE" id="PS50853">
    <property type="entry name" value="FN3"/>
    <property type="match status" value="3"/>
</dbReference>
<dbReference type="SMART" id="SM00060">
    <property type="entry name" value="FN3"/>
    <property type="match status" value="3"/>
</dbReference>
<evidence type="ECO:0000259" key="6">
    <source>
        <dbReference type="PROSITE" id="PS50002"/>
    </source>
</evidence>
<organism evidence="8 9">
    <name type="scientific">Acrobeloides nanus</name>
    <dbReference type="NCBI Taxonomy" id="290746"/>
    <lineage>
        <taxon>Eukaryota</taxon>
        <taxon>Metazoa</taxon>
        <taxon>Ecdysozoa</taxon>
        <taxon>Nematoda</taxon>
        <taxon>Chromadorea</taxon>
        <taxon>Rhabditida</taxon>
        <taxon>Tylenchina</taxon>
        <taxon>Cephalobomorpha</taxon>
        <taxon>Cephaloboidea</taxon>
        <taxon>Cephalobidae</taxon>
        <taxon>Acrobeloides</taxon>
    </lineage>
</organism>
<feature type="region of interest" description="Disordered" evidence="5">
    <location>
        <begin position="1292"/>
        <end position="1356"/>
    </location>
</feature>
<reference evidence="9" key="1">
    <citation type="submission" date="2022-11" db="UniProtKB">
        <authorList>
            <consortium name="WormBaseParasite"/>
        </authorList>
    </citation>
    <scope>IDENTIFICATION</scope>
</reference>
<dbReference type="InterPro" id="IPR001452">
    <property type="entry name" value="SH3_domain"/>
</dbReference>
<evidence type="ECO:0000313" key="9">
    <source>
        <dbReference type="WBParaSite" id="ACRNAN_scaffold86.g21454.t1"/>
    </source>
</evidence>
<protein>
    <submittedName>
        <fullName evidence="9">RIMS-binding protein 2</fullName>
    </submittedName>
</protein>
<feature type="compositionally biased region" description="Polar residues" evidence="5">
    <location>
        <begin position="1332"/>
        <end position="1344"/>
    </location>
</feature>
<dbReference type="GO" id="GO:0007274">
    <property type="term" value="P:neuromuscular synaptic transmission"/>
    <property type="evidence" value="ECO:0007669"/>
    <property type="project" value="TreeGrafter"/>
</dbReference>
<dbReference type="Gene3D" id="2.30.30.40">
    <property type="entry name" value="SH3 Domains"/>
    <property type="match status" value="3"/>
</dbReference>
<feature type="region of interest" description="Disordered" evidence="5">
    <location>
        <begin position="148"/>
        <end position="189"/>
    </location>
</feature>
<keyword evidence="8" id="KW-1185">Reference proteome</keyword>
<name>A0A914EIF4_9BILA</name>
<feature type="domain" description="Fibronectin type-III" evidence="7">
    <location>
        <begin position="430"/>
        <end position="528"/>
    </location>
</feature>
<dbReference type="SMART" id="SM00326">
    <property type="entry name" value="SH3"/>
    <property type="match status" value="3"/>
</dbReference>
<dbReference type="InterPro" id="IPR035755">
    <property type="entry name" value="RIM-BP_SH3_3"/>
</dbReference>
<dbReference type="GO" id="GO:0045202">
    <property type="term" value="C:synapse"/>
    <property type="evidence" value="ECO:0007669"/>
    <property type="project" value="GOC"/>
</dbReference>
<feature type="domain" description="SH3" evidence="6">
    <location>
        <begin position="827"/>
        <end position="894"/>
    </location>
</feature>
<dbReference type="CDD" id="cd00063">
    <property type="entry name" value="FN3"/>
    <property type="match status" value="2"/>
</dbReference>
<evidence type="ECO:0000256" key="2">
    <source>
        <dbReference type="ARBA" id="ARBA00022443"/>
    </source>
</evidence>
<evidence type="ECO:0000256" key="5">
    <source>
        <dbReference type="SAM" id="MobiDB-lite"/>
    </source>
</evidence>
<dbReference type="InterPro" id="IPR036028">
    <property type="entry name" value="SH3-like_dom_sf"/>
</dbReference>
<feature type="compositionally biased region" description="Basic and acidic residues" evidence="5">
    <location>
        <begin position="1013"/>
        <end position="1093"/>
    </location>
</feature>
<dbReference type="Pfam" id="PF14604">
    <property type="entry name" value="SH3_9"/>
    <property type="match status" value="1"/>
</dbReference>
<dbReference type="Gene3D" id="2.60.40.10">
    <property type="entry name" value="Immunoglobulins"/>
    <property type="match status" value="3"/>
</dbReference>